<reference evidence="8 9" key="1">
    <citation type="submission" date="2024-11" db="EMBL/GenBank/DDBJ databases">
        <title>Adaptive evolution of stress response genes in parasites aligns with host niche diversity.</title>
        <authorList>
            <person name="Hahn C."/>
            <person name="Resl P."/>
        </authorList>
    </citation>
    <scope>NUCLEOTIDE SEQUENCE [LARGE SCALE GENOMIC DNA]</scope>
    <source>
        <strain evidence="8">EGGRZ-B1_66</strain>
        <tissue evidence="8">Body</tissue>
    </source>
</reference>
<evidence type="ECO:0000259" key="6">
    <source>
        <dbReference type="PROSITE" id="PS50002"/>
    </source>
</evidence>
<evidence type="ECO:0000256" key="3">
    <source>
        <dbReference type="PROSITE-ProRule" id="PRU01077"/>
    </source>
</evidence>
<dbReference type="InterPro" id="IPR027267">
    <property type="entry name" value="AH/BAR_dom_sf"/>
</dbReference>
<dbReference type="SUPFAM" id="SSF50044">
    <property type="entry name" value="SH3-domain"/>
    <property type="match status" value="2"/>
</dbReference>
<feature type="compositionally biased region" description="Polar residues" evidence="5">
    <location>
        <begin position="360"/>
        <end position="378"/>
    </location>
</feature>
<dbReference type="PANTHER" id="PTHR15735">
    <property type="entry name" value="FCH AND DOUBLE SH3 DOMAINS PROTEIN"/>
    <property type="match status" value="1"/>
</dbReference>
<dbReference type="InterPro" id="IPR036028">
    <property type="entry name" value="SH3-like_dom_sf"/>
</dbReference>
<name>A0ABD2QK34_9PLAT</name>
<comment type="caution">
    <text evidence="8">The sequence shown here is derived from an EMBL/GenBank/DDBJ whole genome shotgun (WGS) entry which is preliminary data.</text>
</comment>
<gene>
    <name evidence="8" type="primary">FCHSD1_1</name>
    <name evidence="8" type="ORF">Ciccas_001460</name>
</gene>
<feature type="compositionally biased region" description="Low complexity" evidence="5">
    <location>
        <begin position="572"/>
        <end position="589"/>
    </location>
</feature>
<dbReference type="InterPro" id="IPR031160">
    <property type="entry name" value="F_BAR_dom"/>
</dbReference>
<dbReference type="AlphaFoldDB" id="A0ABD2QK34"/>
<dbReference type="SUPFAM" id="SSF103657">
    <property type="entry name" value="BAR/IMD domain-like"/>
    <property type="match status" value="1"/>
</dbReference>
<keyword evidence="3 4" id="KW-0175">Coiled coil</keyword>
<proteinExistence type="predicted"/>
<sequence length="846" mass="95563">MSQSSSKKPLSDIKSINQRHYSGLTSKNSLDNCLIDDIRSFCKQRSVIEKDYAQALQKLSNAFITKKEIATMTKQSQENLCMQDSRNLWYIWRNILQETQLNSAARQRLSECHLRLSTELKPLKSQRLATSKQIFDQLKSLQGDLAASVQEMCKSHKVYHEEEKQSHDIRSKSYVAEEKLRRKSTNLFNSMATLHRNHEKLASYKEACETRSTSARNEYLFQLAAINAHLKHYYNKDIPDLSRILDGDLYERIREVFSTICKNEAEMAAIHHKKFDKLSLCSSEISRNHEWQAFAKELQVEDCDVLQYAFQPCEKDQIKSLCPPHAKDEETLDQIGRKLARRLVIRQRRIKAYIDEMRSLQSDNHSNGQHSETKSNSLEYEENEHSMGFNLEYVENKLEELQFAIRREEIEKCKVDACLQLMRQSPVNVEALIKEAEQAAETAEKAALAERERLRQKEAYDKQHGISPLEDSPSPQAADEHVITKREQKSFIISDDSRLYSYLIGSGDDSYLSGGPFTGHKINQTHPSESNDLINFDSYLGLEQNTSFAPSFLGESGGSSNGDDYTSTKVDCGSSAGSSSCKSPEGSKSSDMESVWSEQGRLRKATVIREYRARNRTESDLVKFENVVLLEKPPPMETTDMAWVKVRSLIDGKEGQVPLRCLELHKSPAPLPPVTSSSASSQEQQTRKTQGAHSPSPPREPAPKLSPNFVENLIPGDEIKSLMEGDFVRTLVDYTGSDPDELTFVSGSVIRVTSNCRGANISSCSADSRKSAASNGTSGIFSASVDDGWWEGDLILTLDRPGLYSVRRGVFASMLVEPLPDSLVERWQDLWEQSQLAIGESLLPYT</sequence>
<evidence type="ECO:0000313" key="9">
    <source>
        <dbReference type="Proteomes" id="UP001626550"/>
    </source>
</evidence>
<accession>A0ABD2QK34</accession>
<dbReference type="InterPro" id="IPR001452">
    <property type="entry name" value="SH3_domain"/>
</dbReference>
<feature type="domain" description="SH3" evidence="6">
    <location>
        <begin position="723"/>
        <end position="821"/>
    </location>
</feature>
<dbReference type="Proteomes" id="UP001626550">
    <property type="component" value="Unassembled WGS sequence"/>
</dbReference>
<evidence type="ECO:0000259" key="7">
    <source>
        <dbReference type="PROSITE" id="PS51741"/>
    </source>
</evidence>
<feature type="coiled-coil region" evidence="4">
    <location>
        <begin position="391"/>
        <end position="453"/>
    </location>
</feature>
<organism evidence="8 9">
    <name type="scientific">Cichlidogyrus casuarinus</name>
    <dbReference type="NCBI Taxonomy" id="1844966"/>
    <lineage>
        <taxon>Eukaryota</taxon>
        <taxon>Metazoa</taxon>
        <taxon>Spiralia</taxon>
        <taxon>Lophotrochozoa</taxon>
        <taxon>Platyhelminthes</taxon>
        <taxon>Monogenea</taxon>
        <taxon>Monopisthocotylea</taxon>
        <taxon>Dactylogyridea</taxon>
        <taxon>Ancyrocephalidae</taxon>
        <taxon>Cichlidogyrus</taxon>
    </lineage>
</organism>
<protein>
    <submittedName>
        <fullName evidence="8">F-BAR and double SH3 domains protein 1</fullName>
    </submittedName>
</protein>
<dbReference type="SMART" id="SM00326">
    <property type="entry name" value="SH3"/>
    <property type="match status" value="1"/>
</dbReference>
<feature type="compositionally biased region" description="Polar residues" evidence="5">
    <location>
        <begin position="682"/>
        <end position="693"/>
    </location>
</feature>
<dbReference type="PROSITE" id="PS50002">
    <property type="entry name" value="SH3"/>
    <property type="match status" value="1"/>
</dbReference>
<evidence type="ECO:0000256" key="5">
    <source>
        <dbReference type="SAM" id="MobiDB-lite"/>
    </source>
</evidence>
<feature type="region of interest" description="Disordered" evidence="5">
    <location>
        <begin position="666"/>
        <end position="709"/>
    </location>
</feature>
<dbReference type="Gene3D" id="1.20.1270.60">
    <property type="entry name" value="Arfaptin homology (AH) domain/BAR domain"/>
    <property type="match status" value="1"/>
</dbReference>
<dbReference type="Pfam" id="PF00611">
    <property type="entry name" value="FCH"/>
    <property type="match status" value="1"/>
</dbReference>
<dbReference type="EMBL" id="JBJKFK010000095">
    <property type="protein sequence ID" value="KAL3319864.1"/>
    <property type="molecule type" value="Genomic_DNA"/>
</dbReference>
<feature type="region of interest" description="Disordered" evidence="5">
    <location>
        <begin position="551"/>
        <end position="597"/>
    </location>
</feature>
<dbReference type="PROSITE" id="PS51741">
    <property type="entry name" value="F_BAR"/>
    <property type="match status" value="1"/>
</dbReference>
<evidence type="ECO:0000256" key="4">
    <source>
        <dbReference type="SAM" id="Coils"/>
    </source>
</evidence>
<feature type="domain" description="F-BAR" evidence="7">
    <location>
        <begin position="4"/>
        <end position="290"/>
    </location>
</feature>
<dbReference type="InterPro" id="IPR001060">
    <property type="entry name" value="FCH_dom"/>
</dbReference>
<feature type="region of interest" description="Disordered" evidence="5">
    <location>
        <begin position="360"/>
        <end position="382"/>
    </location>
</feature>
<evidence type="ECO:0000256" key="2">
    <source>
        <dbReference type="PROSITE-ProRule" id="PRU00192"/>
    </source>
</evidence>
<evidence type="ECO:0000256" key="1">
    <source>
        <dbReference type="ARBA" id="ARBA00022443"/>
    </source>
</evidence>
<feature type="region of interest" description="Disordered" evidence="5">
    <location>
        <begin position="459"/>
        <end position="483"/>
    </location>
</feature>
<dbReference type="PANTHER" id="PTHR15735:SF21">
    <property type="entry name" value="PROTEIN NERVOUS WRECK"/>
    <property type="match status" value="1"/>
</dbReference>
<keyword evidence="1 2" id="KW-0728">SH3 domain</keyword>
<dbReference type="Gene3D" id="2.30.30.40">
    <property type="entry name" value="SH3 Domains"/>
    <property type="match status" value="1"/>
</dbReference>
<evidence type="ECO:0000313" key="8">
    <source>
        <dbReference type="EMBL" id="KAL3319864.1"/>
    </source>
</evidence>
<keyword evidence="9" id="KW-1185">Reference proteome</keyword>